<dbReference type="EMBL" id="JASJQH010000767">
    <property type="protein sequence ID" value="KAK9762970.1"/>
    <property type="molecule type" value="Genomic_DNA"/>
</dbReference>
<comment type="similarity">
    <text evidence="2">Belongs to the peptidase C19 family.</text>
</comment>
<accession>A0ABR2WNB4</accession>
<evidence type="ECO:0000256" key="1">
    <source>
        <dbReference type="ARBA" id="ARBA00000707"/>
    </source>
</evidence>
<comment type="catalytic activity">
    <reaction evidence="1">
        <text>Thiol-dependent hydrolysis of ester, thioester, amide, peptide and isopeptide bonds formed by the C-terminal Gly of ubiquitin (a 76-residue protein attached to proteins as an intracellular targeting signal).</text>
        <dbReference type="EC" id="3.4.19.12"/>
    </reaction>
</comment>
<dbReference type="PANTHER" id="PTHR24006">
    <property type="entry name" value="UBIQUITIN CARBOXYL-TERMINAL HYDROLASE"/>
    <property type="match status" value="1"/>
</dbReference>
<reference evidence="10 11" key="1">
    <citation type="submission" date="2023-04" db="EMBL/GenBank/DDBJ databases">
        <title>Genome of Basidiobolus ranarum AG-B5.</title>
        <authorList>
            <person name="Stajich J.E."/>
            <person name="Carter-House D."/>
            <person name="Gryganskyi A."/>
        </authorList>
    </citation>
    <scope>NUCLEOTIDE SEQUENCE [LARGE SCALE GENOMIC DNA]</scope>
    <source>
        <strain evidence="10 11">AG-B5</strain>
    </source>
</reference>
<dbReference type="EC" id="3.4.19.12" evidence="3"/>
<dbReference type="PANTHER" id="PTHR24006:SF722">
    <property type="entry name" value="UBIQUITIN CARBOXYL-TERMINAL HYDROLASE 48"/>
    <property type="match status" value="1"/>
</dbReference>
<evidence type="ECO:0000256" key="3">
    <source>
        <dbReference type="ARBA" id="ARBA00012759"/>
    </source>
</evidence>
<dbReference type="Pfam" id="PF00443">
    <property type="entry name" value="UCH"/>
    <property type="match status" value="1"/>
</dbReference>
<keyword evidence="4" id="KW-0645">Protease</keyword>
<feature type="domain" description="USP" evidence="9">
    <location>
        <begin position="100"/>
        <end position="438"/>
    </location>
</feature>
<sequence>MLEDMASVTPPNQTLKKGKPKKMWHVLGLDPMSKDFRHELKLAQVSEYLNNNGHTLPTKELERVLTKCRWDVEDAISFLKEYAKASDGIIVEVPKKNQFRGPKNSLGTSCYIDSLLFAMFGTHSCYDGLLRRRHITSEPALHLQTICRLYVNLLRSGTHISKIVVEMIRSDLDACGWKGGISEEFGGSFETTPTQEDATELLQFFMEVFQLPFLPLGVKLHHYGDMDDDDGRIVTERIFQLSINSEDTSLDSTQPIPLESILVNYFFNNKVTGIRRNVEKLGSEETVDAWSVMELLPFYSPQNELGADLGALSTDFPEQNIIVPLSLKRYGIDSDGGSIRIDRRVDIPPLIDFSSFVSHQSDNSNAKYTLVLKSAVCHLGTSLSSGHYISYSVNPNDSTTWYKHDDLEHGHRRIRKYPANKCFDDMSANGYLFLYQLVCTPAQVTSSDSKHQIPPPEYYDSKKKSKEPSSCFLQ</sequence>
<keyword evidence="7" id="KW-0788">Thiol protease</keyword>
<dbReference type="SUPFAM" id="SSF54001">
    <property type="entry name" value="Cysteine proteinases"/>
    <property type="match status" value="1"/>
</dbReference>
<evidence type="ECO:0000256" key="5">
    <source>
        <dbReference type="ARBA" id="ARBA00022786"/>
    </source>
</evidence>
<feature type="region of interest" description="Disordered" evidence="8">
    <location>
        <begin position="1"/>
        <end position="20"/>
    </location>
</feature>
<evidence type="ECO:0000313" key="10">
    <source>
        <dbReference type="EMBL" id="KAK9762970.1"/>
    </source>
</evidence>
<keyword evidence="11" id="KW-1185">Reference proteome</keyword>
<dbReference type="InterPro" id="IPR038765">
    <property type="entry name" value="Papain-like_cys_pep_sf"/>
</dbReference>
<evidence type="ECO:0000256" key="7">
    <source>
        <dbReference type="ARBA" id="ARBA00022807"/>
    </source>
</evidence>
<dbReference type="Gene3D" id="3.90.70.10">
    <property type="entry name" value="Cysteine proteinases"/>
    <property type="match status" value="1"/>
</dbReference>
<name>A0ABR2WNB4_9FUNG</name>
<evidence type="ECO:0000313" key="11">
    <source>
        <dbReference type="Proteomes" id="UP001479436"/>
    </source>
</evidence>
<evidence type="ECO:0000259" key="9">
    <source>
        <dbReference type="PROSITE" id="PS50235"/>
    </source>
</evidence>
<evidence type="ECO:0000256" key="2">
    <source>
        <dbReference type="ARBA" id="ARBA00009085"/>
    </source>
</evidence>
<organism evidence="10 11">
    <name type="scientific">Basidiobolus ranarum</name>
    <dbReference type="NCBI Taxonomy" id="34480"/>
    <lineage>
        <taxon>Eukaryota</taxon>
        <taxon>Fungi</taxon>
        <taxon>Fungi incertae sedis</taxon>
        <taxon>Zoopagomycota</taxon>
        <taxon>Entomophthoromycotina</taxon>
        <taxon>Basidiobolomycetes</taxon>
        <taxon>Basidiobolales</taxon>
        <taxon>Basidiobolaceae</taxon>
        <taxon>Basidiobolus</taxon>
    </lineage>
</organism>
<protein>
    <recommendedName>
        <fullName evidence="3">ubiquitinyl hydrolase 1</fullName>
        <ecNumber evidence="3">3.4.19.12</ecNumber>
    </recommendedName>
</protein>
<evidence type="ECO:0000256" key="4">
    <source>
        <dbReference type="ARBA" id="ARBA00022670"/>
    </source>
</evidence>
<dbReference type="PROSITE" id="PS50235">
    <property type="entry name" value="USP_3"/>
    <property type="match status" value="1"/>
</dbReference>
<gene>
    <name evidence="10" type="ORF">K7432_010769</name>
</gene>
<proteinExistence type="inferred from homology"/>
<keyword evidence="5" id="KW-0833">Ubl conjugation pathway</keyword>
<dbReference type="InterPro" id="IPR028889">
    <property type="entry name" value="USP"/>
</dbReference>
<dbReference type="Proteomes" id="UP001479436">
    <property type="component" value="Unassembled WGS sequence"/>
</dbReference>
<keyword evidence="6" id="KW-0378">Hydrolase</keyword>
<feature type="region of interest" description="Disordered" evidence="8">
    <location>
        <begin position="446"/>
        <end position="474"/>
    </location>
</feature>
<evidence type="ECO:0000256" key="8">
    <source>
        <dbReference type="SAM" id="MobiDB-lite"/>
    </source>
</evidence>
<evidence type="ECO:0000256" key="6">
    <source>
        <dbReference type="ARBA" id="ARBA00022801"/>
    </source>
</evidence>
<dbReference type="InterPro" id="IPR001394">
    <property type="entry name" value="Peptidase_C19_UCH"/>
</dbReference>
<comment type="caution">
    <text evidence="10">The sequence shown here is derived from an EMBL/GenBank/DDBJ whole genome shotgun (WGS) entry which is preliminary data.</text>
</comment>
<dbReference type="InterPro" id="IPR050164">
    <property type="entry name" value="Peptidase_C19"/>
</dbReference>